<dbReference type="Gene3D" id="3.30.700.10">
    <property type="entry name" value="Glycoprotein, Type 4 Pilin"/>
    <property type="match status" value="1"/>
</dbReference>
<keyword evidence="4" id="KW-1133">Transmembrane helix</keyword>
<dbReference type="NCBIfam" id="TIGR02532">
    <property type="entry name" value="IV_pilin_GFxxxE"/>
    <property type="match status" value="1"/>
</dbReference>
<dbReference type="Proteomes" id="UP000185999">
    <property type="component" value="Unassembled WGS sequence"/>
</dbReference>
<dbReference type="SUPFAM" id="SSF54523">
    <property type="entry name" value="Pili subunits"/>
    <property type="match status" value="1"/>
</dbReference>
<feature type="transmembrane region" description="Helical" evidence="4">
    <location>
        <begin position="12"/>
        <end position="33"/>
    </location>
</feature>
<keyword evidence="4" id="KW-0472">Membrane</keyword>
<name>A0A1N7NKM9_9GAMM</name>
<dbReference type="PANTHER" id="PTHR30093">
    <property type="entry name" value="GENERAL SECRETION PATHWAY PROTEIN G"/>
    <property type="match status" value="1"/>
</dbReference>
<proteinExistence type="inferred from homology"/>
<gene>
    <name evidence="5" type="ORF">SAMN05421760_11011</name>
</gene>
<dbReference type="STRING" id="619304.SAMN05421760_11011"/>
<reference evidence="6" key="1">
    <citation type="submission" date="2017-01" db="EMBL/GenBank/DDBJ databases">
        <authorList>
            <person name="Varghese N."/>
            <person name="Submissions S."/>
        </authorList>
    </citation>
    <scope>NUCLEOTIDE SEQUENCE [LARGE SCALE GENOMIC DNA]</scope>
    <source>
        <strain evidence="6">DSM 22306</strain>
    </source>
</reference>
<dbReference type="Pfam" id="PF07963">
    <property type="entry name" value="N_methyl"/>
    <property type="match status" value="1"/>
</dbReference>
<evidence type="ECO:0000256" key="4">
    <source>
        <dbReference type="SAM" id="Phobius"/>
    </source>
</evidence>
<evidence type="ECO:0000313" key="6">
    <source>
        <dbReference type="Proteomes" id="UP000185999"/>
    </source>
</evidence>
<accession>A0A1N7NKM9</accession>
<evidence type="ECO:0000256" key="1">
    <source>
        <dbReference type="ARBA" id="ARBA00005233"/>
    </source>
</evidence>
<protein>
    <submittedName>
        <fullName evidence="5">Type IV pilus assembly protein PilA</fullName>
    </submittedName>
</protein>
<organism evidence="5 6">
    <name type="scientific">Neptunomonas antarctica</name>
    <dbReference type="NCBI Taxonomy" id="619304"/>
    <lineage>
        <taxon>Bacteria</taxon>
        <taxon>Pseudomonadati</taxon>
        <taxon>Pseudomonadota</taxon>
        <taxon>Gammaproteobacteria</taxon>
        <taxon>Oceanospirillales</taxon>
        <taxon>Oceanospirillaceae</taxon>
        <taxon>Neptunomonas</taxon>
    </lineage>
</organism>
<dbReference type="PROSITE" id="PS00409">
    <property type="entry name" value="PROKAR_NTER_METHYL"/>
    <property type="match status" value="1"/>
</dbReference>
<comment type="similarity">
    <text evidence="1 3">Belongs to the N-Me-Phe pilin family.</text>
</comment>
<keyword evidence="3" id="KW-0281">Fimbrium</keyword>
<dbReference type="InterPro" id="IPR001082">
    <property type="entry name" value="Pilin"/>
</dbReference>
<evidence type="ECO:0000313" key="5">
    <source>
        <dbReference type="EMBL" id="SIS98963.1"/>
    </source>
</evidence>
<evidence type="ECO:0000256" key="3">
    <source>
        <dbReference type="RuleBase" id="RU000389"/>
    </source>
</evidence>
<dbReference type="GO" id="GO:0009289">
    <property type="term" value="C:pilus"/>
    <property type="evidence" value="ECO:0007669"/>
    <property type="project" value="InterPro"/>
</dbReference>
<dbReference type="InterPro" id="IPR045584">
    <property type="entry name" value="Pilin-like"/>
</dbReference>
<sequence length="147" mass="14835">MRNMKKQQGFTLIELMIVVAIIGILAAIALPAYQDYTGRAKATELMLAASTARTCVTERAQVGADPSSCDASTVTKFVTSVAVSDAGVVLATGASDIAGLTITLTPQGSGAATAANFLAGFAITEWVCTGGASGTATTAWLPSTCTP</sequence>
<keyword evidence="4" id="KW-0812">Transmembrane</keyword>
<keyword evidence="2" id="KW-0488">Methylation</keyword>
<keyword evidence="6" id="KW-1185">Reference proteome</keyword>
<evidence type="ECO:0000256" key="2">
    <source>
        <dbReference type="ARBA" id="ARBA00022481"/>
    </source>
</evidence>
<dbReference type="Pfam" id="PF00114">
    <property type="entry name" value="Pilin"/>
    <property type="match status" value="1"/>
</dbReference>
<dbReference type="PANTHER" id="PTHR30093:SF34">
    <property type="entry name" value="PREPILIN PEPTIDASE-DEPENDENT PROTEIN D"/>
    <property type="match status" value="1"/>
</dbReference>
<dbReference type="EMBL" id="FTOE01000010">
    <property type="protein sequence ID" value="SIS98963.1"/>
    <property type="molecule type" value="Genomic_DNA"/>
</dbReference>
<dbReference type="InterPro" id="IPR012902">
    <property type="entry name" value="N_methyl_site"/>
</dbReference>
<dbReference type="GO" id="GO:0007155">
    <property type="term" value="P:cell adhesion"/>
    <property type="evidence" value="ECO:0007669"/>
    <property type="project" value="InterPro"/>
</dbReference>
<dbReference type="AlphaFoldDB" id="A0A1N7NKM9"/>